<feature type="region of interest" description="Disordered" evidence="4">
    <location>
        <begin position="176"/>
        <end position="227"/>
    </location>
</feature>
<dbReference type="GO" id="GO:0006281">
    <property type="term" value="P:DNA repair"/>
    <property type="evidence" value="ECO:0007669"/>
    <property type="project" value="UniProtKB-KW"/>
</dbReference>
<reference evidence="5 6" key="1">
    <citation type="submission" date="2019-08" db="EMBL/GenBank/DDBJ databases">
        <title>Bacillus genomes from the desert of Cuatro Cienegas, Coahuila.</title>
        <authorList>
            <person name="Olmedo-Alvarez G."/>
        </authorList>
    </citation>
    <scope>NUCLEOTIDE SEQUENCE [LARGE SCALE GENOMIC DNA]</scope>
    <source>
        <strain evidence="5 6">CH37_1T</strain>
    </source>
</reference>
<feature type="compositionally biased region" description="Low complexity" evidence="4">
    <location>
        <begin position="197"/>
        <end position="218"/>
    </location>
</feature>
<accession>A0A5D4SEQ2</accession>
<keyword evidence="3" id="KW-0234">DNA repair</keyword>
<proteinExistence type="inferred from homology"/>
<comment type="caution">
    <text evidence="5">The sequence shown here is derived from an EMBL/GenBank/DDBJ whole genome shotgun (WGS) entry which is preliminary data.</text>
</comment>
<evidence type="ECO:0000256" key="1">
    <source>
        <dbReference type="ARBA" id="ARBA00006638"/>
    </source>
</evidence>
<organism evidence="5 6">
    <name type="scientific">Bacillus infantis</name>
    <dbReference type="NCBI Taxonomy" id="324767"/>
    <lineage>
        <taxon>Bacteria</taxon>
        <taxon>Bacillati</taxon>
        <taxon>Bacillota</taxon>
        <taxon>Bacilli</taxon>
        <taxon>Bacillales</taxon>
        <taxon>Bacillaceae</taxon>
        <taxon>Bacillus</taxon>
    </lineage>
</organism>
<sequence>MNPKFWERVIGMDCTKELLEALAAPFSSQEISWKVKSARIGRNGGYSLLVLPYIGSRTVMERLDQVCGALWQSNFDKITVQGKEAFQCRLSLKIDNEWITRTDGAEASDIESVKGGHSNALKRAGVQWGIGRYMYELPTFWVDLKDRGVHRVYGKFKVNGEQVSIAGYYDTPQLPEWALPAGEQPKKKGQQHRESQEQSQQNQGKTQQNQGQQKPSNQKKQDLSEEERHKNALKFVNQSIKFLEIPLEYIPGLLKRASGSTVPYEKANADELKKLYHVLMPVHRYIRECRKFGIGEMEILYYAQITLKVELPNIHALYFKMTNELCEQTLELLKSDYAKQAV</sequence>
<name>A0A5D4SEQ2_9BACI</name>
<keyword evidence="2" id="KW-0227">DNA damage</keyword>
<evidence type="ECO:0000256" key="4">
    <source>
        <dbReference type="SAM" id="MobiDB-lite"/>
    </source>
</evidence>
<dbReference type="Pfam" id="PF04098">
    <property type="entry name" value="Rad52_Rad22"/>
    <property type="match status" value="1"/>
</dbReference>
<protein>
    <submittedName>
        <fullName evidence="5">Uncharacterized protein</fullName>
    </submittedName>
</protein>
<evidence type="ECO:0000256" key="2">
    <source>
        <dbReference type="ARBA" id="ARBA00022763"/>
    </source>
</evidence>
<evidence type="ECO:0000256" key="3">
    <source>
        <dbReference type="ARBA" id="ARBA00023204"/>
    </source>
</evidence>
<evidence type="ECO:0000313" key="6">
    <source>
        <dbReference type="Proteomes" id="UP000323732"/>
    </source>
</evidence>
<dbReference type="Proteomes" id="UP000323732">
    <property type="component" value="Unassembled WGS sequence"/>
</dbReference>
<evidence type="ECO:0000313" key="5">
    <source>
        <dbReference type="EMBL" id="TYS60678.1"/>
    </source>
</evidence>
<comment type="similarity">
    <text evidence="1">Belongs to the RAD52 family.</text>
</comment>
<gene>
    <name evidence="5" type="ORF">FZD47_20940</name>
</gene>
<dbReference type="InterPro" id="IPR041247">
    <property type="entry name" value="Rad52_fam"/>
</dbReference>
<dbReference type="AlphaFoldDB" id="A0A5D4SEQ2"/>
<dbReference type="EMBL" id="VTES01000006">
    <property type="protein sequence ID" value="TYS60678.1"/>
    <property type="molecule type" value="Genomic_DNA"/>
</dbReference>